<accession>A0A9Q7A7S4</accession>
<dbReference type="KEGG" id="aram:KAR29_13665"/>
<sequence length="474" mass="51824">MTLNELNELYGTTKYLLGGGVLPLLAKALAERVDGAVILQPEGRDLHVFDAVGPVVPPSLPGAMDYLEGRFAAAAGGWRSLPLDEEGRALFSAPWSHVVLLGEGRHVVVVVLDREPDEAMGPLLEGADGLVRLWNRYRSLDEAERSLDSLAYLLYAVKSAFPSIFEPFPPDFLAAFLVDVLRESFGPERLTLLRDEGGEFRRVAGDEGPLPLRQGLFVARNLAPVPVPIEASHGESLGGENVARLGEAYSVVLPLFAGDRRFFYLLRWGSSPRPEGVHVLELMGGVTSKAMALNALREEREERIRELSAREFSLGALHRALLSLIRKESAESLLEELLDVFGEMTQSRRVLAVVHDRARGAYRLFGERRDGRVFPRDGSFWLAPEPLEVVDLPLSCPASSARALFSVLGLEAPPEEALPEEMDRLFLLVDGRSLLGYVALAPSVTGGDYGDGQNLETLAAASAVALSRCRLQER</sequence>
<dbReference type="EMBL" id="CP072943">
    <property type="protein sequence ID" value="QTX32325.1"/>
    <property type="molecule type" value="Genomic_DNA"/>
</dbReference>
<gene>
    <name evidence="1" type="ORF">KAR29_13665</name>
</gene>
<reference evidence="2" key="1">
    <citation type="submission" date="2021-04" db="EMBL/GenBank/DDBJ databases">
        <title>A novel Synergistetes isolate from a pyrite-forming mixed culture.</title>
        <authorList>
            <person name="Bunk B."/>
            <person name="Sproer C."/>
            <person name="Spring S."/>
            <person name="Pester M."/>
        </authorList>
    </citation>
    <scope>NUCLEOTIDE SEQUENCE [LARGE SCALE GENOMIC DNA]</scope>
    <source>
        <strain evidence="2">J.5.4.2-T.3.5.2</strain>
    </source>
</reference>
<dbReference type="RefSeq" id="WP_274373553.1">
    <property type="nucleotide sequence ID" value="NZ_CP072943.1"/>
</dbReference>
<evidence type="ECO:0000313" key="1">
    <source>
        <dbReference type="EMBL" id="QTX32325.1"/>
    </source>
</evidence>
<protein>
    <submittedName>
        <fullName evidence="1">Uncharacterized protein</fullName>
    </submittedName>
</protein>
<dbReference type="AlphaFoldDB" id="A0A9Q7A7S4"/>
<name>A0A9Q7A7S4_9BACT</name>
<evidence type="ECO:0000313" key="2">
    <source>
        <dbReference type="Proteomes" id="UP000671879"/>
    </source>
</evidence>
<dbReference type="Proteomes" id="UP000671879">
    <property type="component" value="Chromosome"/>
</dbReference>
<proteinExistence type="predicted"/>
<keyword evidence="2" id="KW-1185">Reference proteome</keyword>
<organism evidence="1 2">
    <name type="scientific">Aminithiophilus ramosus</name>
    <dbReference type="NCBI Taxonomy" id="3029084"/>
    <lineage>
        <taxon>Bacteria</taxon>
        <taxon>Thermotogati</taxon>
        <taxon>Synergistota</taxon>
        <taxon>Synergistia</taxon>
        <taxon>Synergistales</taxon>
        <taxon>Aminithiophilaceae</taxon>
        <taxon>Aminithiophilus</taxon>
    </lineage>
</organism>